<evidence type="ECO:0000256" key="6">
    <source>
        <dbReference type="ARBA" id="ARBA00047317"/>
    </source>
</evidence>
<evidence type="ECO:0000256" key="5">
    <source>
        <dbReference type="ARBA" id="ARBA00023150"/>
    </source>
</evidence>
<evidence type="ECO:0000313" key="9">
    <source>
        <dbReference type="EMBL" id="MDZ8162785.1"/>
    </source>
</evidence>
<reference evidence="9 10" key="1">
    <citation type="submission" date="2023-10" db="EMBL/GenBank/DDBJ databases">
        <title>Microbacterium xanthum sp. nov., isolated from seaweed.</title>
        <authorList>
            <person name="Lee S.D."/>
        </authorList>
    </citation>
    <scope>NUCLEOTIDE SEQUENCE [LARGE SCALE GENOMIC DNA]</scope>
    <source>
        <strain evidence="9 10">KCTC 19124</strain>
    </source>
</reference>
<keyword evidence="7" id="KW-0808">Transferase</keyword>
<proteinExistence type="inferred from homology"/>
<evidence type="ECO:0000313" key="10">
    <source>
        <dbReference type="Proteomes" id="UP001291912"/>
    </source>
</evidence>
<organism evidence="9 10">
    <name type="scientific">Microbacterium aquimaris</name>
    <dbReference type="NCBI Taxonomy" id="459816"/>
    <lineage>
        <taxon>Bacteria</taxon>
        <taxon>Bacillati</taxon>
        <taxon>Actinomycetota</taxon>
        <taxon>Actinomycetes</taxon>
        <taxon>Micrococcales</taxon>
        <taxon>Microbacteriaceae</taxon>
        <taxon>Microbacterium</taxon>
    </lineage>
</organism>
<keyword evidence="7" id="KW-0479">Metal-binding</keyword>
<evidence type="ECO:0000256" key="3">
    <source>
        <dbReference type="ARBA" id="ARBA00010763"/>
    </source>
</evidence>
<dbReference type="Gene3D" id="3.40.980.10">
    <property type="entry name" value="MoaB/Mog-like domain"/>
    <property type="match status" value="1"/>
</dbReference>
<dbReference type="CDD" id="cd00887">
    <property type="entry name" value="MoeA"/>
    <property type="match status" value="1"/>
</dbReference>
<dbReference type="NCBIfam" id="TIGR00177">
    <property type="entry name" value="molyb_syn"/>
    <property type="match status" value="1"/>
</dbReference>
<evidence type="ECO:0000256" key="2">
    <source>
        <dbReference type="ARBA" id="ARBA00005046"/>
    </source>
</evidence>
<dbReference type="Pfam" id="PF03454">
    <property type="entry name" value="MoeA_C"/>
    <property type="match status" value="1"/>
</dbReference>
<comment type="pathway">
    <text evidence="2 7">Cofactor biosynthesis; molybdopterin biosynthesis.</text>
</comment>
<evidence type="ECO:0000259" key="8">
    <source>
        <dbReference type="SMART" id="SM00852"/>
    </source>
</evidence>
<comment type="function">
    <text evidence="1 7">Catalyzes the insertion of molybdate into adenylated molybdopterin with the concomitant release of AMP.</text>
</comment>
<accession>A0ABU5N9M0</accession>
<dbReference type="EMBL" id="JAWJYN010000003">
    <property type="protein sequence ID" value="MDZ8162785.1"/>
    <property type="molecule type" value="Genomic_DNA"/>
</dbReference>
<dbReference type="Gene3D" id="3.90.105.10">
    <property type="entry name" value="Molybdopterin biosynthesis moea protein, domain 2"/>
    <property type="match status" value="1"/>
</dbReference>
<dbReference type="EC" id="2.10.1.1" evidence="7"/>
<dbReference type="SUPFAM" id="SSF63882">
    <property type="entry name" value="MoeA N-terminal region -like"/>
    <property type="match status" value="1"/>
</dbReference>
<dbReference type="Gene3D" id="2.170.190.11">
    <property type="entry name" value="Molybdopterin biosynthesis moea protein, domain 3"/>
    <property type="match status" value="1"/>
</dbReference>
<dbReference type="InterPro" id="IPR038987">
    <property type="entry name" value="MoeA-like"/>
</dbReference>
<dbReference type="SUPFAM" id="SSF53218">
    <property type="entry name" value="Molybdenum cofactor biosynthesis proteins"/>
    <property type="match status" value="1"/>
</dbReference>
<dbReference type="RefSeq" id="WP_194422851.1">
    <property type="nucleotide sequence ID" value="NZ_BAAAPT010000001.1"/>
</dbReference>
<comment type="caution">
    <text evidence="9">The sequence shown here is derived from an EMBL/GenBank/DDBJ whole genome shotgun (WGS) entry which is preliminary data.</text>
</comment>
<dbReference type="Pfam" id="PF00994">
    <property type="entry name" value="MoCF_biosynth"/>
    <property type="match status" value="1"/>
</dbReference>
<protein>
    <recommendedName>
        <fullName evidence="7">Molybdopterin molybdenumtransferase</fullName>
        <ecNumber evidence="7">2.10.1.1</ecNumber>
    </recommendedName>
</protein>
<evidence type="ECO:0000256" key="4">
    <source>
        <dbReference type="ARBA" id="ARBA00022505"/>
    </source>
</evidence>
<dbReference type="PANTHER" id="PTHR10192:SF5">
    <property type="entry name" value="GEPHYRIN"/>
    <property type="match status" value="1"/>
</dbReference>
<keyword evidence="10" id="KW-1185">Reference proteome</keyword>
<keyword evidence="4 7" id="KW-0500">Molybdenum</keyword>
<dbReference type="Gene3D" id="2.40.340.10">
    <property type="entry name" value="MoeA, C-terminal, domain IV"/>
    <property type="match status" value="1"/>
</dbReference>
<gene>
    <name evidence="9" type="ORF">R2Q92_13175</name>
</gene>
<keyword evidence="5 7" id="KW-0501">Molybdenum cofactor biosynthesis</keyword>
<dbReference type="InterPro" id="IPR036688">
    <property type="entry name" value="MoeA_C_domain_IV_sf"/>
</dbReference>
<dbReference type="InterPro" id="IPR005110">
    <property type="entry name" value="MoeA_linker/N"/>
</dbReference>
<comment type="catalytic activity">
    <reaction evidence="6">
        <text>adenylyl-molybdopterin + molybdate = Mo-molybdopterin + AMP + H(+)</text>
        <dbReference type="Rhea" id="RHEA:35047"/>
        <dbReference type="ChEBI" id="CHEBI:15378"/>
        <dbReference type="ChEBI" id="CHEBI:36264"/>
        <dbReference type="ChEBI" id="CHEBI:62727"/>
        <dbReference type="ChEBI" id="CHEBI:71302"/>
        <dbReference type="ChEBI" id="CHEBI:456215"/>
        <dbReference type="EC" id="2.10.1.1"/>
    </reaction>
</comment>
<comment type="cofactor">
    <cofactor evidence="7">
        <name>Mg(2+)</name>
        <dbReference type="ChEBI" id="CHEBI:18420"/>
    </cofactor>
</comment>
<evidence type="ECO:0000256" key="1">
    <source>
        <dbReference type="ARBA" id="ARBA00002901"/>
    </source>
</evidence>
<dbReference type="Proteomes" id="UP001291912">
    <property type="component" value="Unassembled WGS sequence"/>
</dbReference>
<keyword evidence="7" id="KW-0460">Magnesium</keyword>
<name>A0ABU5N9M0_9MICO</name>
<evidence type="ECO:0000256" key="7">
    <source>
        <dbReference type="RuleBase" id="RU365090"/>
    </source>
</evidence>
<dbReference type="SUPFAM" id="SSF63867">
    <property type="entry name" value="MoeA C-terminal domain-like"/>
    <property type="match status" value="1"/>
</dbReference>
<dbReference type="InterPro" id="IPR001453">
    <property type="entry name" value="MoaB/Mog_dom"/>
</dbReference>
<dbReference type="NCBIfam" id="NF045515">
    <property type="entry name" value="Glp_gephyrin"/>
    <property type="match status" value="1"/>
</dbReference>
<comment type="similarity">
    <text evidence="3 7">Belongs to the MoeA family.</text>
</comment>
<feature type="domain" description="MoaB/Mog" evidence="8">
    <location>
        <begin position="186"/>
        <end position="324"/>
    </location>
</feature>
<sequence length="412" mass="41958">MSVLLTVEQHRDRILDTLTPFATQTVPLPQAGGLVCAADARAAVDIPVFDNSAMDGFAVRAADLASASADAPVTLDVVADLPAGSSVDPPLAPGQAARIMTGSAVPTDADAVVPVEHTTAALDASLTRTEVTVAPGVGQHIRRRGGDLAAGEVVVRAGEVLTAFRLAALAAAGIAEVTTRRRVRLAIVSTGSELVTPGEHMRRGQIPESNGVLLAALAAESGAAVVHITRVADDGAAFRAALAAAQDAGADAVVCTGGVSVGAYEVVRDVLEGDRVRFDKVAMQPGKPQGFGVLDGGLPVFCLPGNPVSVAVSWETFVRPALGYLQGRSDLDRPVIRLRAATGWRTPQGRRQYLPAAIDRADAAAWTVRPATGGGSGSHLAGGLAHAEAYAVVPAEVDAVAAGDLVAVMLVS</sequence>
<dbReference type="InterPro" id="IPR005111">
    <property type="entry name" value="MoeA_C_domain_IV"/>
</dbReference>
<dbReference type="Pfam" id="PF03453">
    <property type="entry name" value="MoeA_N"/>
    <property type="match status" value="1"/>
</dbReference>
<dbReference type="InterPro" id="IPR036135">
    <property type="entry name" value="MoeA_linker/N_sf"/>
</dbReference>
<dbReference type="SMART" id="SM00852">
    <property type="entry name" value="MoCF_biosynth"/>
    <property type="match status" value="1"/>
</dbReference>
<dbReference type="InterPro" id="IPR036425">
    <property type="entry name" value="MoaB/Mog-like_dom_sf"/>
</dbReference>
<dbReference type="PANTHER" id="PTHR10192">
    <property type="entry name" value="MOLYBDOPTERIN BIOSYNTHESIS PROTEIN"/>
    <property type="match status" value="1"/>
</dbReference>